<comment type="caution">
    <text evidence="2">The sequence shown here is derived from an EMBL/GenBank/DDBJ whole genome shotgun (WGS) entry which is preliminary data.</text>
</comment>
<evidence type="ECO:0000313" key="2">
    <source>
        <dbReference type="EMBL" id="KAF9493572.1"/>
    </source>
</evidence>
<feature type="region of interest" description="Disordered" evidence="1">
    <location>
        <begin position="1"/>
        <end position="80"/>
    </location>
</feature>
<proteinExistence type="predicted"/>
<keyword evidence="3" id="KW-1185">Reference proteome</keyword>
<evidence type="ECO:0000256" key="1">
    <source>
        <dbReference type="SAM" id="MobiDB-lite"/>
    </source>
</evidence>
<organism evidence="2 3">
    <name type="scientific">Pleurotus eryngii</name>
    <name type="common">Boletus of the steppes</name>
    <dbReference type="NCBI Taxonomy" id="5323"/>
    <lineage>
        <taxon>Eukaryota</taxon>
        <taxon>Fungi</taxon>
        <taxon>Dikarya</taxon>
        <taxon>Basidiomycota</taxon>
        <taxon>Agaricomycotina</taxon>
        <taxon>Agaricomycetes</taxon>
        <taxon>Agaricomycetidae</taxon>
        <taxon>Agaricales</taxon>
        <taxon>Pleurotineae</taxon>
        <taxon>Pleurotaceae</taxon>
        <taxon>Pleurotus</taxon>
    </lineage>
</organism>
<name>A0A9P5ZSD7_PLEER</name>
<accession>A0A9P5ZSD7</accession>
<protein>
    <submittedName>
        <fullName evidence="2">Uncharacterized protein</fullName>
    </submittedName>
</protein>
<dbReference type="Proteomes" id="UP000807025">
    <property type="component" value="Unassembled WGS sequence"/>
</dbReference>
<gene>
    <name evidence="2" type="ORF">BDN71DRAFT_1590971</name>
</gene>
<dbReference type="EMBL" id="MU154583">
    <property type="protein sequence ID" value="KAF9493572.1"/>
    <property type="molecule type" value="Genomic_DNA"/>
</dbReference>
<reference evidence="2" key="1">
    <citation type="submission" date="2020-11" db="EMBL/GenBank/DDBJ databases">
        <authorList>
            <consortium name="DOE Joint Genome Institute"/>
            <person name="Ahrendt S."/>
            <person name="Riley R."/>
            <person name="Andreopoulos W."/>
            <person name="Labutti K."/>
            <person name="Pangilinan J."/>
            <person name="Ruiz-Duenas F.J."/>
            <person name="Barrasa J.M."/>
            <person name="Sanchez-Garcia M."/>
            <person name="Camarero S."/>
            <person name="Miyauchi S."/>
            <person name="Serrano A."/>
            <person name="Linde D."/>
            <person name="Babiker R."/>
            <person name="Drula E."/>
            <person name="Ayuso-Fernandez I."/>
            <person name="Pacheco R."/>
            <person name="Padilla G."/>
            <person name="Ferreira P."/>
            <person name="Barriuso J."/>
            <person name="Kellner H."/>
            <person name="Castanera R."/>
            <person name="Alfaro M."/>
            <person name="Ramirez L."/>
            <person name="Pisabarro A.G."/>
            <person name="Kuo A."/>
            <person name="Tritt A."/>
            <person name="Lipzen A."/>
            <person name="He G."/>
            <person name="Yan M."/>
            <person name="Ng V."/>
            <person name="Cullen D."/>
            <person name="Martin F."/>
            <person name="Rosso M.-N."/>
            <person name="Henrissat B."/>
            <person name="Hibbett D."/>
            <person name="Martinez A.T."/>
            <person name="Grigoriev I.V."/>
        </authorList>
    </citation>
    <scope>NUCLEOTIDE SEQUENCE</scope>
    <source>
        <strain evidence="2">ATCC 90797</strain>
    </source>
</reference>
<feature type="compositionally biased region" description="Basic and acidic residues" evidence="1">
    <location>
        <begin position="49"/>
        <end position="80"/>
    </location>
</feature>
<dbReference type="AlphaFoldDB" id="A0A9P5ZSD7"/>
<dbReference type="OrthoDB" id="2958124at2759"/>
<sequence length="197" mass="22600">MPQDADQVERAPLLPHRHAAPSGPWPRMDLGSTIRPEQLSSEQPPVPEPCDHSSCKGACREDDPRSRFPDWEKDQTERAKSMKQLLCPKLPRALFSSMVANRFESRERRSKTFGAATFSGRERREGSMPLREEYDWSRPPDVGRKEDILPKGGGRSFGFPALLPGMYYSRILRYRYYNHLAILDRVTESLENNPKEG</sequence>
<evidence type="ECO:0000313" key="3">
    <source>
        <dbReference type="Proteomes" id="UP000807025"/>
    </source>
</evidence>